<protein>
    <recommendedName>
        <fullName evidence="1">RNase H type-1 domain-containing protein</fullName>
    </recommendedName>
</protein>
<dbReference type="EMBL" id="JABEZZ010000010">
    <property type="protein sequence ID" value="MBA0597846.1"/>
    <property type="molecule type" value="Genomic_DNA"/>
</dbReference>
<feature type="domain" description="RNase H type-1" evidence="1">
    <location>
        <begin position="201"/>
        <end position="232"/>
    </location>
</feature>
<sequence length="254" mass="28654">MMVAKATFDNIDAGARGSRLGILSDSHMEVEGVKPAALNGNNRNQGSYEEILGKDLLAREKLAETISGQLEGFLYNVGKAVGPLKYHHIDHGILDEMIRVRDVVLSEGIWNSQWLYSILSREVIDNILACKTPSWLLTDEERGRQVMTQFSYCELCGSIEESAIHAIRDCGFAQIVWKFVLPRRAWGSFFNLPFERWAWVVLEGLKLAWDQGFRKVELESDDALLIEAIQNGLVAVSNVDEVKMIHNNCSKAWQ</sequence>
<dbReference type="AlphaFoldDB" id="A0A7J8Q9A5"/>
<evidence type="ECO:0000313" key="2">
    <source>
        <dbReference type="EMBL" id="MBA0597846.1"/>
    </source>
</evidence>
<dbReference type="Proteomes" id="UP000593578">
    <property type="component" value="Unassembled WGS sequence"/>
</dbReference>
<proteinExistence type="predicted"/>
<evidence type="ECO:0000259" key="1">
    <source>
        <dbReference type="Pfam" id="PF13456"/>
    </source>
</evidence>
<dbReference type="InterPro" id="IPR002156">
    <property type="entry name" value="RNaseH_domain"/>
</dbReference>
<reference evidence="2 3" key="1">
    <citation type="journal article" date="2019" name="Genome Biol. Evol.">
        <title>Insights into the evolution of the New World diploid cottons (Gossypium, subgenus Houzingenia) based on genome sequencing.</title>
        <authorList>
            <person name="Grover C.E."/>
            <person name="Arick M.A. 2nd"/>
            <person name="Thrash A."/>
            <person name="Conover J.L."/>
            <person name="Sanders W.S."/>
            <person name="Peterson D.G."/>
            <person name="Frelichowski J.E."/>
            <person name="Scheffler J.A."/>
            <person name="Scheffler B.E."/>
            <person name="Wendel J.F."/>
        </authorList>
    </citation>
    <scope>NUCLEOTIDE SEQUENCE [LARGE SCALE GENOMIC DNA]</scope>
    <source>
        <strain evidence="2">8</strain>
        <tissue evidence="2">Leaf</tissue>
    </source>
</reference>
<feature type="non-terminal residue" evidence="2">
    <location>
        <position position="254"/>
    </location>
</feature>
<accession>A0A7J8Q9A5</accession>
<dbReference type="Pfam" id="PF13456">
    <property type="entry name" value="RVT_3"/>
    <property type="match status" value="1"/>
</dbReference>
<gene>
    <name evidence="2" type="ORF">Gorai_007632</name>
</gene>
<name>A0A7J8Q9A5_GOSRA</name>
<comment type="caution">
    <text evidence="2">The sequence shown here is derived from an EMBL/GenBank/DDBJ whole genome shotgun (WGS) entry which is preliminary data.</text>
</comment>
<dbReference type="GO" id="GO:0004523">
    <property type="term" value="F:RNA-DNA hybrid ribonuclease activity"/>
    <property type="evidence" value="ECO:0007669"/>
    <property type="project" value="InterPro"/>
</dbReference>
<evidence type="ECO:0000313" key="3">
    <source>
        <dbReference type="Proteomes" id="UP000593578"/>
    </source>
</evidence>
<organism evidence="2 3">
    <name type="scientific">Gossypium raimondii</name>
    <name type="common">Peruvian cotton</name>
    <name type="synonym">Gossypium klotzschianum subsp. raimondii</name>
    <dbReference type="NCBI Taxonomy" id="29730"/>
    <lineage>
        <taxon>Eukaryota</taxon>
        <taxon>Viridiplantae</taxon>
        <taxon>Streptophyta</taxon>
        <taxon>Embryophyta</taxon>
        <taxon>Tracheophyta</taxon>
        <taxon>Spermatophyta</taxon>
        <taxon>Magnoliopsida</taxon>
        <taxon>eudicotyledons</taxon>
        <taxon>Gunneridae</taxon>
        <taxon>Pentapetalae</taxon>
        <taxon>rosids</taxon>
        <taxon>malvids</taxon>
        <taxon>Malvales</taxon>
        <taxon>Malvaceae</taxon>
        <taxon>Malvoideae</taxon>
        <taxon>Gossypium</taxon>
    </lineage>
</organism>
<dbReference type="GO" id="GO:0003676">
    <property type="term" value="F:nucleic acid binding"/>
    <property type="evidence" value="ECO:0007669"/>
    <property type="project" value="InterPro"/>
</dbReference>